<keyword evidence="2" id="KW-1185">Reference proteome</keyword>
<gene>
    <name evidence="1" type="ORF">J2X78_003748</name>
</gene>
<proteinExistence type="predicted"/>
<dbReference type="EMBL" id="JAVDTF010000003">
    <property type="protein sequence ID" value="MDR6785174.1"/>
    <property type="molecule type" value="Genomic_DNA"/>
</dbReference>
<accession>A0ACC6L1E3</accession>
<reference evidence="1" key="1">
    <citation type="submission" date="2023-07" db="EMBL/GenBank/DDBJ databases">
        <title>Sorghum-associated microbial communities from plants grown in Nebraska, USA.</title>
        <authorList>
            <person name="Schachtman D."/>
        </authorList>
    </citation>
    <scope>NUCLEOTIDE SEQUENCE</scope>
    <source>
        <strain evidence="1">2697</strain>
    </source>
</reference>
<sequence length="328" mass="37953">MKTQTPIIDFNHLAQNVPLSLADEQLVKWWRKTYGKSMWLWSGFFLFLFPFMVFMFIAFLQGEMDLEGVLLFIPFELFFAWKLIGALRKRAKVNLALHKGLKQIHTGILKELKTSYGNYLKYNIANNIIKVNAPGPYTGLMSSRYLKDVSIRLETVALTAEENLLLAVQYPDIPPTESRIVVFNDSEERNQNEKENNRYTLKVMSFILPAMFVALLWASGANHILLIFCICVVIGLVVLWATRYINRRIQSFKDKLMITGVVTEVIEIRYHIGDVGMDTMRWYRLGTEMVAGHLNKSEHLAPGDRACFEYYVNEKGERKDVIRITHLT</sequence>
<name>A0ACC6L1E3_9SPHI</name>
<protein>
    <submittedName>
        <fullName evidence="1">Uncharacterized protein</fullName>
    </submittedName>
</protein>
<evidence type="ECO:0000313" key="2">
    <source>
        <dbReference type="Proteomes" id="UP001246858"/>
    </source>
</evidence>
<dbReference type="Proteomes" id="UP001246858">
    <property type="component" value="Unassembled WGS sequence"/>
</dbReference>
<evidence type="ECO:0000313" key="1">
    <source>
        <dbReference type="EMBL" id="MDR6785174.1"/>
    </source>
</evidence>
<comment type="caution">
    <text evidence="1">The sequence shown here is derived from an EMBL/GenBank/DDBJ whole genome shotgun (WGS) entry which is preliminary data.</text>
</comment>
<organism evidence="1 2">
    <name type="scientific">Pedobacter africanus</name>
    <dbReference type="NCBI Taxonomy" id="151894"/>
    <lineage>
        <taxon>Bacteria</taxon>
        <taxon>Pseudomonadati</taxon>
        <taxon>Bacteroidota</taxon>
        <taxon>Sphingobacteriia</taxon>
        <taxon>Sphingobacteriales</taxon>
        <taxon>Sphingobacteriaceae</taxon>
        <taxon>Pedobacter</taxon>
    </lineage>
</organism>